<dbReference type="Proteomes" id="UP000018958">
    <property type="component" value="Unassembled WGS sequence"/>
</dbReference>
<reference evidence="1 2" key="1">
    <citation type="submission" date="2013-11" db="EMBL/GenBank/DDBJ databases">
        <title>The Genome Sequence of Phytophthora parasitica CJ01A1.</title>
        <authorList>
            <consortium name="The Broad Institute Genomics Platform"/>
            <person name="Russ C."/>
            <person name="Tyler B."/>
            <person name="Panabieres F."/>
            <person name="Shan W."/>
            <person name="Tripathy S."/>
            <person name="Grunwald N."/>
            <person name="Machado M."/>
            <person name="Johnson C.S."/>
            <person name="Walker B."/>
            <person name="Young S.K."/>
            <person name="Zeng Q."/>
            <person name="Gargeya S."/>
            <person name="Fitzgerald M."/>
            <person name="Haas B."/>
            <person name="Abouelleil A."/>
            <person name="Allen A.W."/>
            <person name="Alvarado L."/>
            <person name="Arachchi H.M."/>
            <person name="Berlin A.M."/>
            <person name="Chapman S.B."/>
            <person name="Gainer-Dewar J."/>
            <person name="Goldberg J."/>
            <person name="Griggs A."/>
            <person name="Gujja S."/>
            <person name="Hansen M."/>
            <person name="Howarth C."/>
            <person name="Imamovic A."/>
            <person name="Ireland A."/>
            <person name="Larimer J."/>
            <person name="McCowan C."/>
            <person name="Murphy C."/>
            <person name="Pearson M."/>
            <person name="Poon T.W."/>
            <person name="Priest M."/>
            <person name="Roberts A."/>
            <person name="Saif S."/>
            <person name="Shea T."/>
            <person name="Sisk P."/>
            <person name="Sykes S."/>
            <person name="Wortman J."/>
            <person name="Nusbaum C."/>
            <person name="Birren B."/>
        </authorList>
    </citation>
    <scope>NUCLEOTIDE SEQUENCE [LARGE SCALE GENOMIC DNA]</scope>
    <source>
        <strain evidence="1 2">CJ01A1</strain>
    </source>
</reference>
<evidence type="ECO:0000313" key="2">
    <source>
        <dbReference type="Proteomes" id="UP000018958"/>
    </source>
</evidence>
<proteinExistence type="predicted"/>
<accession>W2XL61</accession>
<evidence type="ECO:0000313" key="1">
    <source>
        <dbReference type="EMBL" id="ETP23640.1"/>
    </source>
</evidence>
<comment type="caution">
    <text evidence="1">The sequence shown here is derived from an EMBL/GenBank/DDBJ whole genome shotgun (WGS) entry which is preliminary data.</text>
</comment>
<sequence>CTRACTEVTAVMCQPLLLEDELVVVLPTVPVEDEDPSVLAAVTVPAAVEEPEEAVVVVAESVDSLDTIMVRCAALEAEPRGAPMRKHSKPKRRHILSLFGDLFNRQAAGIQHKRWISQWQGENRNEVDRCLVLGGCKIW</sequence>
<organism evidence="1 2">
    <name type="scientific">Phytophthora nicotianae CJ01A1</name>
    <dbReference type="NCBI Taxonomy" id="1317063"/>
    <lineage>
        <taxon>Eukaryota</taxon>
        <taxon>Sar</taxon>
        <taxon>Stramenopiles</taxon>
        <taxon>Oomycota</taxon>
        <taxon>Peronosporomycetes</taxon>
        <taxon>Peronosporales</taxon>
        <taxon>Peronosporaceae</taxon>
        <taxon>Phytophthora</taxon>
    </lineage>
</organism>
<gene>
    <name evidence="1" type="ORF">F441_03247</name>
</gene>
<name>W2XL61_PHYNI</name>
<dbReference type="EMBL" id="ANIX01000721">
    <property type="protein sequence ID" value="ETP23640.1"/>
    <property type="molecule type" value="Genomic_DNA"/>
</dbReference>
<dbReference type="AlphaFoldDB" id="W2XL61"/>
<protein>
    <submittedName>
        <fullName evidence="1">Uncharacterized protein</fullName>
    </submittedName>
</protein>
<feature type="non-terminal residue" evidence="1">
    <location>
        <position position="1"/>
    </location>
</feature>